<evidence type="ECO:0000256" key="3">
    <source>
        <dbReference type="ARBA" id="ARBA00022989"/>
    </source>
</evidence>
<reference key="1">
    <citation type="submission" date="2019-01" db="UniProtKB">
        <authorList>
            <consortium name="RefSeq"/>
        </authorList>
    </citation>
    <scope>IDENTIFICATION</scope>
</reference>
<evidence type="ECO:0000256" key="6">
    <source>
        <dbReference type="ARBA" id="ARBA00023170"/>
    </source>
</evidence>
<evidence type="ECO:0000256" key="5">
    <source>
        <dbReference type="ARBA" id="ARBA00023136"/>
    </source>
</evidence>
<feature type="domain" description="G-protein coupled receptors family 1 profile" evidence="8">
    <location>
        <begin position="1"/>
        <end position="117"/>
    </location>
</feature>
<proteinExistence type="predicted"/>
<keyword evidence="6" id="KW-0675">Receptor</keyword>
<name>A0A3Q7NHD1_CALUR</name>
<dbReference type="GO" id="GO:0016020">
    <property type="term" value="C:membrane"/>
    <property type="evidence" value="ECO:0007669"/>
    <property type="project" value="UniProtKB-SubCell"/>
</dbReference>
<evidence type="ECO:0000256" key="7">
    <source>
        <dbReference type="SAM" id="Phobius"/>
    </source>
</evidence>
<dbReference type="AlphaFoldDB" id="A0A3Q7NHD1"/>
<dbReference type="GO" id="GO:0004930">
    <property type="term" value="F:G protein-coupled receptor activity"/>
    <property type="evidence" value="ECO:0007669"/>
    <property type="project" value="UniProtKB-KW"/>
</dbReference>
<comment type="subcellular location">
    <subcellularLocation>
        <location evidence="1">Membrane</location>
    </subcellularLocation>
</comment>
<evidence type="ECO:0000259" key="8">
    <source>
        <dbReference type="PROSITE" id="PS50262"/>
    </source>
</evidence>
<evidence type="ECO:0000256" key="4">
    <source>
        <dbReference type="ARBA" id="ARBA00023040"/>
    </source>
</evidence>
<evidence type="ECO:0000313" key="9">
    <source>
        <dbReference type="Proteomes" id="UP000286641"/>
    </source>
</evidence>
<protein>
    <submittedName>
        <fullName evidence="10">Olfactory receptor-like protein OLF4</fullName>
    </submittedName>
</protein>
<evidence type="ECO:0000313" key="10">
    <source>
        <dbReference type="RefSeq" id="XP_025721008.1"/>
    </source>
</evidence>
<evidence type="ECO:0000256" key="2">
    <source>
        <dbReference type="ARBA" id="ARBA00022692"/>
    </source>
</evidence>
<dbReference type="PROSITE" id="PS50262">
    <property type="entry name" value="G_PROTEIN_RECEP_F1_2"/>
    <property type="match status" value="1"/>
</dbReference>
<keyword evidence="3 7" id="KW-1133">Transmembrane helix</keyword>
<keyword evidence="4" id="KW-0807">Transducer</keyword>
<gene>
    <name evidence="10" type="primary">LOC112817909</name>
</gene>
<organism evidence="9 10">
    <name type="scientific">Callorhinus ursinus</name>
    <name type="common">Northern fur seal</name>
    <dbReference type="NCBI Taxonomy" id="34884"/>
    <lineage>
        <taxon>Eukaryota</taxon>
        <taxon>Metazoa</taxon>
        <taxon>Chordata</taxon>
        <taxon>Craniata</taxon>
        <taxon>Vertebrata</taxon>
        <taxon>Euteleostomi</taxon>
        <taxon>Mammalia</taxon>
        <taxon>Eutheria</taxon>
        <taxon>Laurasiatheria</taxon>
        <taxon>Carnivora</taxon>
        <taxon>Caniformia</taxon>
        <taxon>Pinnipedia</taxon>
        <taxon>Otariidae</taxon>
        <taxon>Callorhinus</taxon>
    </lineage>
</organism>
<dbReference type="InterPro" id="IPR000276">
    <property type="entry name" value="GPCR_Rhodpsn"/>
</dbReference>
<keyword evidence="5 7" id="KW-0472">Membrane</keyword>
<dbReference type="Proteomes" id="UP000286641">
    <property type="component" value="Unplaced"/>
</dbReference>
<dbReference type="SUPFAM" id="SSF81321">
    <property type="entry name" value="Family A G protein-coupled receptor-like"/>
    <property type="match status" value="1"/>
</dbReference>
<dbReference type="RefSeq" id="XP_025721008.1">
    <property type="nucleotide sequence ID" value="XM_025865223.1"/>
</dbReference>
<dbReference type="InterPro" id="IPR017452">
    <property type="entry name" value="GPCR_Rhodpsn_7TM"/>
</dbReference>
<accession>A0A3Q7NHD1</accession>
<keyword evidence="9" id="KW-1185">Reference proteome</keyword>
<dbReference type="Gene3D" id="1.20.1070.10">
    <property type="entry name" value="Rhodopsin 7-helix transmembrane proteins"/>
    <property type="match status" value="1"/>
</dbReference>
<dbReference type="PANTHER" id="PTHR48001">
    <property type="entry name" value="OLFACTORY RECEPTOR"/>
    <property type="match status" value="1"/>
</dbReference>
<feature type="transmembrane region" description="Helical" evidence="7">
    <location>
        <begin position="87"/>
        <end position="108"/>
    </location>
</feature>
<evidence type="ECO:0000256" key="1">
    <source>
        <dbReference type="ARBA" id="ARBA00004370"/>
    </source>
</evidence>
<keyword evidence="4" id="KW-0297">G-protein coupled receptor</keyword>
<sequence>MQMDFFILFAGVDNFLLTVMAYDRFVAIRHLLHYMVTMNPWLCSLLLLVSWIMSVLHCLLQTLMVLRLSFCMEMEIPHYFRELHQMIQLACSNTFLHNVVMYFAALWLGGAPLAGIL</sequence>
<dbReference type="InParanoid" id="A0A3Q7NHD1"/>
<keyword evidence="2 7" id="KW-0812">Transmembrane</keyword>
<dbReference type="PROSITE" id="PS00237">
    <property type="entry name" value="G_PROTEIN_RECEP_F1_1"/>
    <property type="match status" value="1"/>
</dbReference>
<feature type="transmembrane region" description="Helical" evidence="7">
    <location>
        <begin position="45"/>
        <end position="66"/>
    </location>
</feature>
<dbReference type="Pfam" id="PF00001">
    <property type="entry name" value="7tm_1"/>
    <property type="match status" value="1"/>
</dbReference>
<reference evidence="10" key="2">
    <citation type="submission" date="2025-08" db="UniProtKB">
        <authorList>
            <consortium name="RefSeq"/>
        </authorList>
    </citation>
    <scope>IDENTIFICATION</scope>
    <source>
        <tissue evidence="10">Blood</tissue>
    </source>
</reference>